<name>A0A2V2NAQ8_9EURY</name>
<dbReference type="SUPFAM" id="SSF53474">
    <property type="entry name" value="alpha/beta-Hydrolases"/>
    <property type="match status" value="1"/>
</dbReference>
<evidence type="ECO:0000259" key="1">
    <source>
        <dbReference type="Pfam" id="PF12146"/>
    </source>
</evidence>
<reference evidence="2 3" key="1">
    <citation type="submission" date="2018-05" db="EMBL/GenBank/DDBJ databases">
        <title>Draft genome of Methanospirillum stamsii Pt1.</title>
        <authorList>
            <person name="Dueholm M.S."/>
            <person name="Nielsen P.H."/>
            <person name="Bakmann L.F."/>
            <person name="Otzen D.E."/>
        </authorList>
    </citation>
    <scope>NUCLEOTIDE SEQUENCE [LARGE SCALE GENOMIC DNA]</scope>
    <source>
        <strain evidence="2 3">Pt1</strain>
    </source>
</reference>
<dbReference type="Pfam" id="PF12146">
    <property type="entry name" value="Hydrolase_4"/>
    <property type="match status" value="1"/>
</dbReference>
<gene>
    <name evidence="2" type="ORF">DLD82_03635</name>
</gene>
<evidence type="ECO:0000313" key="3">
    <source>
        <dbReference type="Proteomes" id="UP000245934"/>
    </source>
</evidence>
<keyword evidence="3" id="KW-1185">Reference proteome</keyword>
<accession>A0A2V2NAQ8</accession>
<keyword evidence="2" id="KW-0378">Hydrolase</keyword>
<dbReference type="Gene3D" id="3.40.50.1820">
    <property type="entry name" value="alpha/beta hydrolase"/>
    <property type="match status" value="1"/>
</dbReference>
<organism evidence="2 3">
    <name type="scientific">Methanospirillum stamsii</name>
    <dbReference type="NCBI Taxonomy" id="1277351"/>
    <lineage>
        <taxon>Archaea</taxon>
        <taxon>Methanobacteriati</taxon>
        <taxon>Methanobacteriota</taxon>
        <taxon>Stenosarchaea group</taxon>
        <taxon>Methanomicrobia</taxon>
        <taxon>Methanomicrobiales</taxon>
        <taxon>Methanospirillaceae</taxon>
        <taxon>Methanospirillum</taxon>
    </lineage>
</organism>
<proteinExistence type="predicted"/>
<dbReference type="GO" id="GO:0016787">
    <property type="term" value="F:hydrolase activity"/>
    <property type="evidence" value="ECO:0007669"/>
    <property type="project" value="UniProtKB-KW"/>
</dbReference>
<feature type="domain" description="Serine aminopeptidase S33" evidence="1">
    <location>
        <begin position="100"/>
        <end position="217"/>
    </location>
</feature>
<dbReference type="EMBL" id="QGMZ01000008">
    <property type="protein sequence ID" value="PWR75685.1"/>
    <property type="molecule type" value="Genomic_DNA"/>
</dbReference>
<protein>
    <submittedName>
        <fullName evidence="2">Alpha/beta hydrolase</fullName>
    </submittedName>
</protein>
<comment type="caution">
    <text evidence="2">The sequence shown here is derived from an EMBL/GenBank/DDBJ whole genome shotgun (WGS) entry which is preliminary data.</text>
</comment>
<sequence>MQKPSVSSSGAWVKSLPDIRLIAVFFALVSGAFVMGCSGPGEETIGSSWNLSSDGSIRFTFPEVKVQESVTEKNANLTVTDLMFKGFAGDVHAILVSPKKPNAFLIWAPGANNPASGYLDYMKYYPAHDIAVLIMDVRGNGGLTPGYPMDIERDAGLFVKGEWPQWYLIAADMISAQQYIHRIFPSVPVYAVGDSNGGRYAALAAGSDPGFAGYMGISTSGFSHIGDQYSSPVREFLLSIDPEVQVPEIIPRPVMIFHAPEDPVIPFEDGRALAGAAGDKAIFISFNGTHGGNREVDDHIITFLQNS</sequence>
<dbReference type="InterPro" id="IPR029058">
    <property type="entry name" value="AB_hydrolase_fold"/>
</dbReference>
<dbReference type="Proteomes" id="UP000245934">
    <property type="component" value="Unassembled WGS sequence"/>
</dbReference>
<evidence type="ECO:0000313" key="2">
    <source>
        <dbReference type="EMBL" id="PWR75685.1"/>
    </source>
</evidence>
<dbReference type="InterPro" id="IPR022742">
    <property type="entry name" value="Hydrolase_4"/>
</dbReference>
<dbReference type="AlphaFoldDB" id="A0A2V2NAQ8"/>